<feature type="region of interest" description="Disordered" evidence="1">
    <location>
        <begin position="408"/>
        <end position="427"/>
    </location>
</feature>
<dbReference type="InParanoid" id="A0A1E1LG40"/>
<evidence type="ECO:0000313" key="3">
    <source>
        <dbReference type="Proteomes" id="UP000178129"/>
    </source>
</evidence>
<evidence type="ECO:0000313" key="2">
    <source>
        <dbReference type="EMBL" id="CZT09500.1"/>
    </source>
</evidence>
<sequence>MGERAERLIYLGTLNGANGSIHITFAVFKCYKGKGGYELRIRVLRGGPCGNVFPHDILDTNGTLFAAGKLGKGKAASLMHLKSQWLLTNDDPSKKLNDALKSPATRDENIIAAIKSTPRKKNALSSLFEDSESASNSDSDDDDFYDVIDRFFRGNPEARLLDLKDGVSSLEAIESAFLKQGYRIHGDDARTASRNAKWKDARSVVESKNWTASSIYAVGEKDDTCIVRRLMSGEKIEDIQCQKRKAKHENVSKERLMAEAAKEARRLMETKKFEVGQSKIRQSKSEQPTIRPLTFAEVKDEARRAISRDYTTNSESAEETRRLMNEKKFADMQSEISVKRADRVSREHKRAQLAVEDRPRKKSRLEDFMLGMREVENAERISRDRKTPEAAKEAHGFVKMKTLEERVSELRKSRHEDSSSKRRKLSETARDAKFCDNFVACRCGFC</sequence>
<organism evidence="2 3">
    <name type="scientific">Rhynchosporium graminicola</name>
    <dbReference type="NCBI Taxonomy" id="2792576"/>
    <lineage>
        <taxon>Eukaryota</taxon>
        <taxon>Fungi</taxon>
        <taxon>Dikarya</taxon>
        <taxon>Ascomycota</taxon>
        <taxon>Pezizomycotina</taxon>
        <taxon>Leotiomycetes</taxon>
        <taxon>Helotiales</taxon>
        <taxon>Ploettnerulaceae</taxon>
        <taxon>Rhynchosporium</taxon>
    </lineage>
</organism>
<protein>
    <submittedName>
        <fullName evidence="2">Uncharacterized protein</fullName>
    </submittedName>
</protein>
<proteinExistence type="predicted"/>
<dbReference type="EMBL" id="FJUW01000051">
    <property type="protein sequence ID" value="CZT09500.1"/>
    <property type="molecule type" value="Genomic_DNA"/>
</dbReference>
<evidence type="ECO:0000256" key="1">
    <source>
        <dbReference type="SAM" id="MobiDB-lite"/>
    </source>
</evidence>
<dbReference type="Proteomes" id="UP000178129">
    <property type="component" value="Unassembled WGS sequence"/>
</dbReference>
<gene>
    <name evidence="2" type="ORF">RCO7_03654</name>
</gene>
<accession>A0A1E1LG40</accession>
<comment type="caution">
    <text evidence="2">The sequence shown here is derived from an EMBL/GenBank/DDBJ whole genome shotgun (WGS) entry which is preliminary data.</text>
</comment>
<dbReference type="AlphaFoldDB" id="A0A1E1LG40"/>
<name>A0A1E1LG40_9HELO</name>
<keyword evidence="3" id="KW-1185">Reference proteome</keyword>
<reference evidence="3" key="1">
    <citation type="submission" date="2016-03" db="EMBL/GenBank/DDBJ databases">
        <authorList>
            <person name="Ploux O."/>
        </authorList>
    </citation>
    <scope>NUCLEOTIDE SEQUENCE [LARGE SCALE GENOMIC DNA]</scope>
    <source>
        <strain evidence="3">UK7</strain>
    </source>
</reference>